<comment type="similarity">
    <text evidence="2">Belongs to the peptidase M7 family.</text>
</comment>
<evidence type="ECO:0000256" key="1">
    <source>
        <dbReference type="ARBA" id="ARBA00000612"/>
    </source>
</evidence>
<evidence type="ECO:0000256" key="2">
    <source>
        <dbReference type="ARBA" id="ARBA00006571"/>
    </source>
</evidence>
<dbReference type="InterPro" id="IPR000013">
    <property type="entry name" value="Peptidase_M7"/>
</dbReference>
<dbReference type="InterPro" id="IPR024079">
    <property type="entry name" value="MetalloPept_cat_dom_sf"/>
</dbReference>
<dbReference type="RefSeq" id="WP_245821811.1">
    <property type="nucleotide sequence ID" value="NZ_FOYL01000002.1"/>
</dbReference>
<evidence type="ECO:0000313" key="9">
    <source>
        <dbReference type="EMBL" id="SFR06098.1"/>
    </source>
</evidence>
<dbReference type="EC" id="3.4.24.77" evidence="3"/>
<dbReference type="GO" id="GO:0004222">
    <property type="term" value="F:metalloendopeptidase activity"/>
    <property type="evidence" value="ECO:0007669"/>
    <property type="project" value="InterPro"/>
</dbReference>
<comment type="catalytic activity">
    <reaction evidence="1">
        <text>Hydrolyzes proteins with a preference for Tyr or Phe in the P1' position. Has no action on amino-acid p-nitroanilides.</text>
        <dbReference type="EC" id="3.4.24.77"/>
    </reaction>
</comment>
<evidence type="ECO:0000256" key="8">
    <source>
        <dbReference type="SAM" id="SignalP"/>
    </source>
</evidence>
<evidence type="ECO:0000256" key="7">
    <source>
        <dbReference type="ARBA" id="ARBA00029927"/>
    </source>
</evidence>
<reference evidence="10" key="1">
    <citation type="submission" date="2016-10" db="EMBL/GenBank/DDBJ databases">
        <authorList>
            <person name="Varghese N."/>
            <person name="Submissions S."/>
        </authorList>
    </citation>
    <scope>NUCLEOTIDE SEQUENCE [LARGE SCALE GENOMIC DNA]</scope>
    <source>
        <strain evidence="10">DSM 44232</strain>
    </source>
</reference>
<dbReference type="GO" id="GO:0005576">
    <property type="term" value="C:extracellular region"/>
    <property type="evidence" value="ECO:0007669"/>
    <property type="project" value="InterPro"/>
</dbReference>
<dbReference type="Pfam" id="PF02031">
    <property type="entry name" value="Peptidase_M7"/>
    <property type="match status" value="1"/>
</dbReference>
<dbReference type="GO" id="GO:0006508">
    <property type="term" value="P:proteolysis"/>
    <property type="evidence" value="ECO:0007669"/>
    <property type="project" value="InterPro"/>
</dbReference>
<dbReference type="STRING" id="84724.SAMN04488564_102951"/>
<keyword evidence="6" id="KW-0482">Metalloprotease</keyword>
<gene>
    <name evidence="9" type="ORF">SAMN04488564_102951</name>
</gene>
<proteinExistence type="inferred from homology"/>
<accession>A0A1I6DL63</accession>
<organism evidence="9 10">
    <name type="scientific">Lentzea waywayandensis</name>
    <dbReference type="NCBI Taxonomy" id="84724"/>
    <lineage>
        <taxon>Bacteria</taxon>
        <taxon>Bacillati</taxon>
        <taxon>Actinomycetota</taxon>
        <taxon>Actinomycetes</taxon>
        <taxon>Pseudonocardiales</taxon>
        <taxon>Pseudonocardiaceae</taxon>
        <taxon>Lentzea</taxon>
    </lineage>
</organism>
<sequence>MSLRKLVATMAGVAALALTVVAAPAASAESSAALARTITVSGGGEYAGYVPQAIQVWNSRVPNIRMVQTSGAGNIRISVTSGGGSRATIGHGSGQIILDRLQINEGYSPLRVITHEMGHTLGLRDNYNGNCNILMSGGSAGYSCRNVYPSAGEANWVNQSFANGRAAKSAEPTEWVVEPTSFEHLAALAS</sequence>
<protein>
    <recommendedName>
        <fullName evidence="4">Extracellular small neutral protease</fullName>
        <ecNumber evidence="3">3.4.24.77</ecNumber>
    </recommendedName>
    <alternativeName>
        <fullName evidence="7">Snapalysin</fullName>
    </alternativeName>
</protein>
<evidence type="ECO:0000256" key="6">
    <source>
        <dbReference type="ARBA" id="ARBA00023049"/>
    </source>
</evidence>
<dbReference type="EMBL" id="FOYL01000002">
    <property type="protein sequence ID" value="SFR06098.1"/>
    <property type="molecule type" value="Genomic_DNA"/>
</dbReference>
<dbReference type="GO" id="GO:0008270">
    <property type="term" value="F:zinc ion binding"/>
    <property type="evidence" value="ECO:0007669"/>
    <property type="project" value="InterPro"/>
</dbReference>
<keyword evidence="5" id="KW-0479">Metal-binding</keyword>
<keyword evidence="8" id="KW-0732">Signal</keyword>
<feature type="chain" id="PRO_5039561692" description="Extracellular small neutral protease" evidence="8">
    <location>
        <begin position="23"/>
        <end position="190"/>
    </location>
</feature>
<evidence type="ECO:0000313" key="10">
    <source>
        <dbReference type="Proteomes" id="UP000198583"/>
    </source>
</evidence>
<evidence type="ECO:0000256" key="3">
    <source>
        <dbReference type="ARBA" id="ARBA00012325"/>
    </source>
</evidence>
<keyword evidence="6" id="KW-0645">Protease</keyword>
<dbReference type="PRINTS" id="PR00787">
    <property type="entry name" value="NEUTRALPTASE"/>
</dbReference>
<keyword evidence="6" id="KW-0378">Hydrolase</keyword>
<evidence type="ECO:0000256" key="5">
    <source>
        <dbReference type="ARBA" id="ARBA00022723"/>
    </source>
</evidence>
<dbReference type="Gene3D" id="3.40.390.10">
    <property type="entry name" value="Collagenase (Catalytic Domain)"/>
    <property type="match status" value="1"/>
</dbReference>
<evidence type="ECO:0000256" key="4">
    <source>
        <dbReference type="ARBA" id="ARBA00019129"/>
    </source>
</evidence>
<dbReference type="Proteomes" id="UP000198583">
    <property type="component" value="Unassembled WGS sequence"/>
</dbReference>
<name>A0A1I6DL63_9PSEU</name>
<feature type="signal peptide" evidence="8">
    <location>
        <begin position="1"/>
        <end position="22"/>
    </location>
</feature>
<dbReference type="AlphaFoldDB" id="A0A1I6DL63"/>
<keyword evidence="10" id="KW-1185">Reference proteome</keyword>
<dbReference type="SUPFAM" id="SSF55486">
    <property type="entry name" value="Metalloproteases ('zincins'), catalytic domain"/>
    <property type="match status" value="1"/>
</dbReference>